<comment type="caution">
    <text evidence="2">The sequence shown here is derived from an EMBL/GenBank/DDBJ whole genome shotgun (WGS) entry which is preliminary data.</text>
</comment>
<accession>A0A438M6L6</accession>
<dbReference type="OrthoDB" id="3511444at2"/>
<dbReference type="Proteomes" id="UP000284824">
    <property type="component" value="Unassembled WGS sequence"/>
</dbReference>
<proteinExistence type="predicted"/>
<feature type="transmembrane region" description="Helical" evidence="1">
    <location>
        <begin position="106"/>
        <end position="127"/>
    </location>
</feature>
<feature type="transmembrane region" description="Helical" evidence="1">
    <location>
        <begin position="73"/>
        <end position="94"/>
    </location>
</feature>
<keyword evidence="3" id="KW-1185">Reference proteome</keyword>
<sequence length="307" mass="32472">MVSGNNRDMQDLPAKAVLGRAALIGLVTGIPTAIIWADMQGEELDGTVLPAAMFLLAIILGTVGARLAGLPRWGVVGLVGGSATWLLIGALAVLVPVPESELFGPLPALVAPVYVVGGVVGFALSAWSFMLPLRWWAVALAVVVPLGSWGAAQYKPQILAWLEVRSFERSGVPLIAPAIQGYRLVHVDLNAAGQREPEPSTWLEYWRDATPNRGFSEIQVTVWPAAAGNPRDSCLAVTENFGVPLRCKSLPGDRWVRTGAGSSWVTVFARSGDALVMLNGSGIAEADLVAALSTFRPISAEELAMVM</sequence>
<protein>
    <submittedName>
        <fullName evidence="2">Uncharacterized protein</fullName>
    </submittedName>
</protein>
<gene>
    <name evidence="2" type="ORF">EDD27_3858</name>
</gene>
<feature type="transmembrane region" description="Helical" evidence="1">
    <location>
        <begin position="133"/>
        <end position="152"/>
    </location>
</feature>
<feature type="transmembrane region" description="Helical" evidence="1">
    <location>
        <begin position="17"/>
        <end position="36"/>
    </location>
</feature>
<keyword evidence="1" id="KW-1133">Transmembrane helix</keyword>
<dbReference type="AlphaFoldDB" id="A0A438M6L6"/>
<name>A0A438M6L6_9ACTN</name>
<dbReference type="EMBL" id="SAUN01000001">
    <property type="protein sequence ID" value="RVX41342.1"/>
    <property type="molecule type" value="Genomic_DNA"/>
</dbReference>
<dbReference type="RefSeq" id="WP_127933595.1">
    <property type="nucleotide sequence ID" value="NZ_SAUN01000001.1"/>
</dbReference>
<reference evidence="2 3" key="1">
    <citation type="submission" date="2019-01" db="EMBL/GenBank/DDBJ databases">
        <title>Sequencing the genomes of 1000 actinobacteria strains.</title>
        <authorList>
            <person name="Klenk H.-P."/>
        </authorList>
    </citation>
    <scope>NUCLEOTIDE SEQUENCE [LARGE SCALE GENOMIC DNA]</scope>
    <source>
        <strain evidence="2 3">DSM 43925</strain>
    </source>
</reference>
<evidence type="ECO:0000256" key="1">
    <source>
        <dbReference type="SAM" id="Phobius"/>
    </source>
</evidence>
<organism evidence="2 3">
    <name type="scientific">Nonomuraea polychroma</name>
    <dbReference type="NCBI Taxonomy" id="46176"/>
    <lineage>
        <taxon>Bacteria</taxon>
        <taxon>Bacillati</taxon>
        <taxon>Actinomycetota</taxon>
        <taxon>Actinomycetes</taxon>
        <taxon>Streptosporangiales</taxon>
        <taxon>Streptosporangiaceae</taxon>
        <taxon>Nonomuraea</taxon>
    </lineage>
</organism>
<evidence type="ECO:0000313" key="2">
    <source>
        <dbReference type="EMBL" id="RVX41342.1"/>
    </source>
</evidence>
<feature type="transmembrane region" description="Helical" evidence="1">
    <location>
        <begin position="48"/>
        <end position="67"/>
    </location>
</feature>
<keyword evidence="1" id="KW-0472">Membrane</keyword>
<evidence type="ECO:0000313" key="3">
    <source>
        <dbReference type="Proteomes" id="UP000284824"/>
    </source>
</evidence>
<keyword evidence="1" id="KW-0812">Transmembrane</keyword>